<gene>
    <name evidence="1" type="ORF">JOF56_004113</name>
</gene>
<evidence type="ECO:0000313" key="1">
    <source>
        <dbReference type="EMBL" id="MBP2323728.1"/>
    </source>
</evidence>
<comment type="caution">
    <text evidence="1">The sequence shown here is derived from an EMBL/GenBank/DDBJ whole genome shotgun (WGS) entry which is preliminary data.</text>
</comment>
<sequence length="160" mass="17494">MSDDAWQSLQDANDQYLSAGEAALADDAAGTLRAVFASGRGHYAALRLLGDRASDSPELAQELMPELFSAALGINPYAARARFILAGLPPHLRDSRLEALARQEIANPDPDPDRWADLRGLAMLLEHVGRLDLLEVLKDAVRDSPDEDLRDIAEDFPEFS</sequence>
<protein>
    <submittedName>
        <fullName evidence="1">Uncharacterized protein</fullName>
    </submittedName>
</protein>
<name>A0ABS4TH12_9PSEU</name>
<organism evidence="1 2">
    <name type="scientific">Kibdelosporangium banguiense</name>
    <dbReference type="NCBI Taxonomy" id="1365924"/>
    <lineage>
        <taxon>Bacteria</taxon>
        <taxon>Bacillati</taxon>
        <taxon>Actinomycetota</taxon>
        <taxon>Actinomycetes</taxon>
        <taxon>Pseudonocardiales</taxon>
        <taxon>Pseudonocardiaceae</taxon>
        <taxon>Kibdelosporangium</taxon>
    </lineage>
</organism>
<accession>A0ABS4TH12</accession>
<reference evidence="1 2" key="1">
    <citation type="submission" date="2021-03" db="EMBL/GenBank/DDBJ databases">
        <title>Sequencing the genomes of 1000 actinobacteria strains.</title>
        <authorList>
            <person name="Klenk H.-P."/>
        </authorList>
    </citation>
    <scope>NUCLEOTIDE SEQUENCE [LARGE SCALE GENOMIC DNA]</scope>
    <source>
        <strain evidence="1 2">DSM 46670</strain>
    </source>
</reference>
<evidence type="ECO:0000313" key="2">
    <source>
        <dbReference type="Proteomes" id="UP001519332"/>
    </source>
</evidence>
<keyword evidence="2" id="KW-1185">Reference proteome</keyword>
<dbReference type="RefSeq" id="WP_209640571.1">
    <property type="nucleotide sequence ID" value="NZ_JAGINW010000001.1"/>
</dbReference>
<dbReference type="EMBL" id="JAGINW010000001">
    <property type="protein sequence ID" value="MBP2323728.1"/>
    <property type="molecule type" value="Genomic_DNA"/>
</dbReference>
<dbReference type="Proteomes" id="UP001519332">
    <property type="component" value="Unassembled WGS sequence"/>
</dbReference>
<proteinExistence type="predicted"/>